<dbReference type="InterPro" id="IPR001628">
    <property type="entry name" value="Znf_hrmn_rcpt"/>
</dbReference>
<keyword evidence="9 11" id="KW-0675">Receptor</keyword>
<dbReference type="STRING" id="51028.A0A0N4V1K7"/>
<name>A0A0N4V1K7_ENTVE</name>
<reference evidence="14 15" key="2">
    <citation type="submission" date="2018-10" db="EMBL/GenBank/DDBJ databases">
        <authorList>
            <consortium name="Pathogen Informatics"/>
        </authorList>
    </citation>
    <scope>NUCLEOTIDE SEQUENCE [LARGE SCALE GENOMIC DNA]</scope>
</reference>
<feature type="domain" description="NR LBD" evidence="13">
    <location>
        <begin position="250"/>
        <end position="502"/>
    </location>
</feature>
<evidence type="ECO:0000256" key="8">
    <source>
        <dbReference type="ARBA" id="ARBA00023163"/>
    </source>
</evidence>
<dbReference type="InterPro" id="IPR049636">
    <property type="entry name" value="HNF4-like_DBD"/>
</dbReference>
<organism evidence="16">
    <name type="scientific">Enterobius vermicularis</name>
    <name type="common">Human pinworm</name>
    <dbReference type="NCBI Taxonomy" id="51028"/>
    <lineage>
        <taxon>Eukaryota</taxon>
        <taxon>Metazoa</taxon>
        <taxon>Ecdysozoa</taxon>
        <taxon>Nematoda</taxon>
        <taxon>Chromadorea</taxon>
        <taxon>Rhabditida</taxon>
        <taxon>Spirurina</taxon>
        <taxon>Oxyuridomorpha</taxon>
        <taxon>Oxyuroidea</taxon>
        <taxon>Oxyuridae</taxon>
        <taxon>Enterobius</taxon>
    </lineage>
</organism>
<keyword evidence="6 11" id="KW-0805">Transcription regulation</keyword>
<dbReference type="CDD" id="cd06157">
    <property type="entry name" value="NR_LBD"/>
    <property type="match status" value="1"/>
</dbReference>
<dbReference type="GO" id="GO:0000978">
    <property type="term" value="F:RNA polymerase II cis-regulatory region sequence-specific DNA binding"/>
    <property type="evidence" value="ECO:0007669"/>
    <property type="project" value="InterPro"/>
</dbReference>
<protein>
    <submittedName>
        <fullName evidence="16">Nuclear receptor domain-containing protein</fullName>
    </submittedName>
</protein>
<evidence type="ECO:0000256" key="5">
    <source>
        <dbReference type="ARBA" id="ARBA00022833"/>
    </source>
</evidence>
<dbReference type="Pfam" id="PF00104">
    <property type="entry name" value="Hormone_recep"/>
    <property type="match status" value="1"/>
</dbReference>
<dbReference type="GO" id="GO:0008270">
    <property type="term" value="F:zinc ion binding"/>
    <property type="evidence" value="ECO:0007669"/>
    <property type="project" value="UniProtKB-KW"/>
</dbReference>
<sequence>MFMPETCRLLCAFTTTAVQQVLKLLLEIGYHRCFFPQAAINQTSLFYIPQIADAIDEYGCHICKAQATGYHFGAQSCSACAAFFRRTVALRKQFKCTTGNNNCSLHYSTQTCRACRYKACLAAGMKPASVQPKKSELQKRRAFCTVSGLKRNRKFAIRRLVRVFEKGQNKADKKCEPPVSSTGLLELLLREQRQQLTEIEIKKPKTQEPSNRQTCSAPPMFTNLLGFAGSSRTASKESHLEFDALNHLINEEMKIGERRRIMFCERPVGILLGLNRTCPFTWEEIRPLRFRHFRKSLRTHILLIYEWLRSWPGYDGFSNIDRIAILRNCVLYHTILDPCYITVQIGYPDRFVMHNGQYVSSSKTSEEGWEDEQEISGETKKRIYKPLMGMMLDELVVPMVTTRVSFEEFVGLKAFISLQSSLAEVSNETKVVLHGMLNALCRTLHQYYVDISAKIAERFGNLILLLSNIIAVGQQFVEKHHEIAFFDLWQLDGLLLQLLKNAQ</sequence>
<dbReference type="GO" id="GO:0003700">
    <property type="term" value="F:DNA-binding transcription factor activity"/>
    <property type="evidence" value="ECO:0007669"/>
    <property type="project" value="InterPro"/>
</dbReference>
<comment type="similarity">
    <text evidence="2 11">Belongs to the nuclear hormone receptor family.</text>
</comment>
<evidence type="ECO:0000256" key="2">
    <source>
        <dbReference type="ARBA" id="ARBA00005993"/>
    </source>
</evidence>
<dbReference type="SMART" id="SM00430">
    <property type="entry name" value="HOLI"/>
    <property type="match status" value="1"/>
</dbReference>
<proteinExistence type="inferred from homology"/>
<dbReference type="SMART" id="SM00399">
    <property type="entry name" value="ZnF_C4"/>
    <property type="match status" value="1"/>
</dbReference>
<dbReference type="Gene3D" id="1.10.565.10">
    <property type="entry name" value="Retinoid X Receptor"/>
    <property type="match status" value="1"/>
</dbReference>
<keyword evidence="3 11" id="KW-0479">Metal-binding</keyword>
<dbReference type="PROSITE" id="PS51030">
    <property type="entry name" value="NUCLEAR_REC_DBD_2"/>
    <property type="match status" value="1"/>
</dbReference>
<keyword evidence="8 11" id="KW-0804">Transcription</keyword>
<evidence type="ECO:0000256" key="9">
    <source>
        <dbReference type="ARBA" id="ARBA00023170"/>
    </source>
</evidence>
<dbReference type="GO" id="GO:0005634">
    <property type="term" value="C:nucleus"/>
    <property type="evidence" value="ECO:0007669"/>
    <property type="project" value="UniProtKB-SubCell"/>
</dbReference>
<reference evidence="16" key="1">
    <citation type="submission" date="2017-02" db="UniProtKB">
        <authorList>
            <consortium name="WormBaseParasite"/>
        </authorList>
    </citation>
    <scope>IDENTIFICATION</scope>
</reference>
<dbReference type="EMBL" id="UXUI01007621">
    <property type="protein sequence ID" value="VDD88404.1"/>
    <property type="molecule type" value="Genomic_DNA"/>
</dbReference>
<evidence type="ECO:0000259" key="12">
    <source>
        <dbReference type="PROSITE" id="PS51030"/>
    </source>
</evidence>
<dbReference type="SUPFAM" id="SSF48508">
    <property type="entry name" value="Nuclear receptor ligand-binding domain"/>
    <property type="match status" value="1"/>
</dbReference>
<dbReference type="WBParaSite" id="EVEC_0000383901-mRNA-1">
    <property type="protein sequence ID" value="EVEC_0000383901-mRNA-1"/>
    <property type="gene ID" value="EVEC_0000383901"/>
</dbReference>
<accession>A0A0N4V1K7</accession>
<dbReference type="OrthoDB" id="5799427at2759"/>
<evidence type="ECO:0000256" key="10">
    <source>
        <dbReference type="ARBA" id="ARBA00023242"/>
    </source>
</evidence>
<gene>
    <name evidence="14" type="ORF">EVEC_LOCUS3547</name>
</gene>
<keyword evidence="15" id="KW-1185">Reference proteome</keyword>
<dbReference type="CDD" id="cd06960">
    <property type="entry name" value="NR_DBD_HNF4A"/>
    <property type="match status" value="1"/>
</dbReference>
<dbReference type="PROSITE" id="PS00031">
    <property type="entry name" value="NUCLEAR_REC_DBD_1"/>
    <property type="match status" value="1"/>
</dbReference>
<dbReference type="PRINTS" id="PR00047">
    <property type="entry name" value="STROIDFINGER"/>
</dbReference>
<evidence type="ECO:0000256" key="11">
    <source>
        <dbReference type="RuleBase" id="RU004334"/>
    </source>
</evidence>
<keyword evidence="5 11" id="KW-0862">Zinc</keyword>
<keyword evidence="7 11" id="KW-0238">DNA-binding</keyword>
<dbReference type="InterPro" id="IPR013088">
    <property type="entry name" value="Znf_NHR/GATA"/>
</dbReference>
<evidence type="ECO:0000256" key="6">
    <source>
        <dbReference type="ARBA" id="ARBA00023015"/>
    </source>
</evidence>
<dbReference type="Proteomes" id="UP000274131">
    <property type="component" value="Unassembled WGS sequence"/>
</dbReference>
<evidence type="ECO:0000259" key="13">
    <source>
        <dbReference type="PROSITE" id="PS51843"/>
    </source>
</evidence>
<evidence type="ECO:0000256" key="7">
    <source>
        <dbReference type="ARBA" id="ARBA00023125"/>
    </source>
</evidence>
<keyword evidence="10 11" id="KW-0539">Nucleus</keyword>
<dbReference type="PANTHER" id="PTHR46397">
    <property type="entry name" value="NUCLEAR HORMONE RECEPTOR FAMILY-RELATED"/>
    <property type="match status" value="1"/>
</dbReference>
<keyword evidence="4 11" id="KW-0863">Zinc-finger</keyword>
<dbReference type="SUPFAM" id="SSF57716">
    <property type="entry name" value="Glucocorticoid receptor-like (DNA-binding domain)"/>
    <property type="match status" value="1"/>
</dbReference>
<evidence type="ECO:0000313" key="16">
    <source>
        <dbReference type="WBParaSite" id="EVEC_0000383901-mRNA-1"/>
    </source>
</evidence>
<evidence type="ECO:0000256" key="3">
    <source>
        <dbReference type="ARBA" id="ARBA00022723"/>
    </source>
</evidence>
<dbReference type="PANTHER" id="PTHR46397:SF5">
    <property type="entry name" value="NUCLEAR HORMONE RECEPTOR FAMILY MEMBER NHR-20"/>
    <property type="match status" value="1"/>
</dbReference>
<dbReference type="PROSITE" id="PS51843">
    <property type="entry name" value="NR_LBD"/>
    <property type="match status" value="1"/>
</dbReference>
<dbReference type="AlphaFoldDB" id="A0A0N4V1K7"/>
<dbReference type="Pfam" id="PF00105">
    <property type="entry name" value="zf-C4"/>
    <property type="match status" value="1"/>
</dbReference>
<evidence type="ECO:0000313" key="15">
    <source>
        <dbReference type="Proteomes" id="UP000274131"/>
    </source>
</evidence>
<evidence type="ECO:0000313" key="14">
    <source>
        <dbReference type="EMBL" id="VDD88404.1"/>
    </source>
</evidence>
<feature type="domain" description="Nuclear receptor" evidence="12">
    <location>
        <begin position="57"/>
        <end position="132"/>
    </location>
</feature>
<comment type="subcellular location">
    <subcellularLocation>
        <location evidence="1 11">Nucleus</location>
    </subcellularLocation>
</comment>
<dbReference type="Gene3D" id="3.30.50.10">
    <property type="entry name" value="Erythroid Transcription Factor GATA-1, subunit A"/>
    <property type="match status" value="1"/>
</dbReference>
<evidence type="ECO:0000256" key="1">
    <source>
        <dbReference type="ARBA" id="ARBA00004123"/>
    </source>
</evidence>
<evidence type="ECO:0000256" key="4">
    <source>
        <dbReference type="ARBA" id="ARBA00022771"/>
    </source>
</evidence>
<dbReference type="InterPro" id="IPR000536">
    <property type="entry name" value="Nucl_hrmn_rcpt_lig-bd"/>
</dbReference>
<dbReference type="InterPro" id="IPR035500">
    <property type="entry name" value="NHR-like_dom_sf"/>
</dbReference>